<keyword evidence="1" id="KW-0732">Signal</keyword>
<proteinExistence type="evidence at transcript level"/>
<feature type="chain" id="PRO_5018288268" evidence="1">
    <location>
        <begin position="20"/>
        <end position="132"/>
    </location>
</feature>
<dbReference type="PANTHER" id="PTHR11257:SF13">
    <property type="entry name" value="GEO07322P1"/>
    <property type="match status" value="1"/>
</dbReference>
<dbReference type="Pfam" id="PF03392">
    <property type="entry name" value="OS-D"/>
    <property type="match status" value="1"/>
</dbReference>
<dbReference type="Gene3D" id="1.10.2080.10">
    <property type="entry name" value="Insect odorant-binding protein A10/Ejaculatory bulb-specific protein 3"/>
    <property type="match status" value="1"/>
</dbReference>
<dbReference type="PANTHER" id="PTHR11257">
    <property type="entry name" value="CHEMOSENSORY PROTEIN-RELATED"/>
    <property type="match status" value="1"/>
</dbReference>
<name>A0A3G2GRS2_9HEMI</name>
<dbReference type="InterPro" id="IPR036682">
    <property type="entry name" value="OS_D_A10/PebIII_sf"/>
</dbReference>
<evidence type="ECO:0000256" key="1">
    <source>
        <dbReference type="SAM" id="SignalP"/>
    </source>
</evidence>
<organism evidence="2">
    <name type="scientific">Yemma signatus</name>
    <dbReference type="NCBI Taxonomy" id="300820"/>
    <lineage>
        <taxon>Eukaryota</taxon>
        <taxon>Metazoa</taxon>
        <taxon>Ecdysozoa</taxon>
        <taxon>Arthropoda</taxon>
        <taxon>Hexapoda</taxon>
        <taxon>Insecta</taxon>
        <taxon>Pterygota</taxon>
        <taxon>Neoptera</taxon>
        <taxon>Paraneoptera</taxon>
        <taxon>Hemiptera</taxon>
        <taxon>Heteroptera</taxon>
        <taxon>Panheteroptera</taxon>
        <taxon>Pentatomomorpha</taxon>
        <taxon>Lygaeoidea</taxon>
        <taxon>Berytidae</taxon>
        <taxon>Yemma</taxon>
    </lineage>
</organism>
<dbReference type="SUPFAM" id="SSF100910">
    <property type="entry name" value="Chemosensory protein Csp2"/>
    <property type="match status" value="1"/>
</dbReference>
<evidence type="ECO:0000313" key="2">
    <source>
        <dbReference type="EMBL" id="AYN07341.1"/>
    </source>
</evidence>
<dbReference type="AlphaFoldDB" id="A0A3G2GRS2"/>
<gene>
    <name evidence="2" type="primary">CSP13</name>
</gene>
<accession>A0A3G2GRS2</accession>
<protein>
    <submittedName>
        <fullName evidence="2">Chemosensory protein 13</fullName>
    </submittedName>
</protein>
<dbReference type="EMBL" id="MG719257">
    <property type="protein sequence ID" value="AYN07341.1"/>
    <property type="molecule type" value="mRNA"/>
</dbReference>
<reference evidence="2" key="1">
    <citation type="submission" date="2017-12" db="EMBL/GenBank/DDBJ databases">
        <authorList>
            <person name="Song Y."/>
        </authorList>
    </citation>
    <scope>NUCLEOTIDE SEQUENCE</scope>
    <source>
        <tissue evidence="2">Antennae</tissue>
    </source>
</reference>
<dbReference type="InterPro" id="IPR005055">
    <property type="entry name" value="A10/PebIII"/>
</dbReference>
<sequence length="132" mass="14975">MSPGWCLLTACLLASNVLGDDEDDEAYQRIFDDIDVDTVLNNDRVLDSYIHCFIDTGPCSDLAAEIKGRISEILGTVCGSCTEKQKGIFKHSLEVFIPKRTNEWKRILEIYDPKGEAEPKIMDFLKTWTLKE</sequence>
<feature type="signal peptide" evidence="1">
    <location>
        <begin position="1"/>
        <end position="19"/>
    </location>
</feature>